<feature type="region of interest" description="Disordered" evidence="1">
    <location>
        <begin position="405"/>
        <end position="425"/>
    </location>
</feature>
<feature type="compositionally biased region" description="Low complexity" evidence="1">
    <location>
        <begin position="141"/>
        <end position="154"/>
    </location>
</feature>
<evidence type="ECO:0000256" key="1">
    <source>
        <dbReference type="SAM" id="MobiDB-lite"/>
    </source>
</evidence>
<dbReference type="AlphaFoldDB" id="A0A9W8Y8Y2"/>
<proteinExistence type="predicted"/>
<feature type="compositionally biased region" description="Polar residues" evidence="1">
    <location>
        <begin position="280"/>
        <end position="291"/>
    </location>
</feature>
<dbReference type="EMBL" id="JAPEUY010000008">
    <property type="protein sequence ID" value="KAJ4370472.1"/>
    <property type="molecule type" value="Genomic_DNA"/>
</dbReference>
<dbReference type="OrthoDB" id="3799803at2759"/>
<protein>
    <submittedName>
        <fullName evidence="2">Uncharacterized protein</fullName>
    </submittedName>
</protein>
<feature type="region of interest" description="Disordered" evidence="1">
    <location>
        <begin position="262"/>
        <end position="300"/>
    </location>
</feature>
<comment type="caution">
    <text evidence="2">The sequence shown here is derived from an EMBL/GenBank/DDBJ whole genome shotgun (WGS) entry which is preliminary data.</text>
</comment>
<feature type="compositionally biased region" description="Polar residues" evidence="1">
    <location>
        <begin position="170"/>
        <end position="184"/>
    </location>
</feature>
<evidence type="ECO:0000313" key="2">
    <source>
        <dbReference type="EMBL" id="KAJ4370472.1"/>
    </source>
</evidence>
<feature type="region of interest" description="Disordered" evidence="1">
    <location>
        <begin position="129"/>
        <end position="222"/>
    </location>
</feature>
<name>A0A9W8Y8Y2_9PLEO</name>
<organism evidence="2 3">
    <name type="scientific">Neocucurbitaria cava</name>
    <dbReference type="NCBI Taxonomy" id="798079"/>
    <lineage>
        <taxon>Eukaryota</taxon>
        <taxon>Fungi</taxon>
        <taxon>Dikarya</taxon>
        <taxon>Ascomycota</taxon>
        <taxon>Pezizomycotina</taxon>
        <taxon>Dothideomycetes</taxon>
        <taxon>Pleosporomycetidae</taxon>
        <taxon>Pleosporales</taxon>
        <taxon>Pleosporineae</taxon>
        <taxon>Cucurbitariaceae</taxon>
        <taxon>Neocucurbitaria</taxon>
    </lineage>
</organism>
<dbReference type="Proteomes" id="UP001140560">
    <property type="component" value="Unassembled WGS sequence"/>
</dbReference>
<accession>A0A9W8Y8Y2</accession>
<gene>
    <name evidence="2" type="ORF">N0V83_004991</name>
</gene>
<keyword evidence="3" id="KW-1185">Reference proteome</keyword>
<feature type="compositionally biased region" description="Basic residues" evidence="1">
    <location>
        <begin position="129"/>
        <end position="140"/>
    </location>
</feature>
<feature type="compositionally biased region" description="Polar residues" evidence="1">
    <location>
        <begin position="206"/>
        <end position="218"/>
    </location>
</feature>
<evidence type="ECO:0000313" key="3">
    <source>
        <dbReference type="Proteomes" id="UP001140560"/>
    </source>
</evidence>
<reference evidence="2" key="1">
    <citation type="submission" date="2022-10" db="EMBL/GenBank/DDBJ databases">
        <title>Tapping the CABI collections for fungal endophytes: first genome assemblies for Collariella, Neodidymelliopsis, Ascochyta clinopodiicola, Didymella pomorum, Didymosphaeria variabile, Neocosmospora piperis and Neocucurbitaria cava.</title>
        <authorList>
            <person name="Hill R."/>
        </authorList>
    </citation>
    <scope>NUCLEOTIDE SEQUENCE</scope>
    <source>
        <strain evidence="2">IMI 356814</strain>
    </source>
</reference>
<sequence length="425" mass="47335">MIVNRRLSDAQVLEFYPVTPPGLEKDKAMLHPGAYLPPTGTYFNYGSPECVFPDGIGKIRCRSCFKLLEDHTQPMSKQVGFACPAPAPDFTKKCWELIGQSPQESRPGAYKYNFAPGEAARQENLLHQKPKKVQHRRQQAQHRAQGSQQQARGQPYTNQSYKQYPLPSASPYQMPSLGYQTPRTAYQEPPSAYQSPQTEYKMPPSAYQTSQPAYQTPPSAYRAPQTEYKMPPWVCQTSQPAYQTPPSAYRAPQAVYKMPTSAYQAPPAPGSAYQPMHQPPSASQTPYQKSPTDLVDNGGGSTPRTHFAPAIQPHGELLAQTSQANTSPNMWRVPQQEPHQNQEQLRVVALQTQPKPPEINQPQPSEYPMAPHEQIQPAEFVRLEDYKSHIEAADEFYSRLVDSFRASSPKKGGEDGRGASSSTGG</sequence>